<evidence type="ECO:0008006" key="6">
    <source>
        <dbReference type="Google" id="ProtNLM"/>
    </source>
</evidence>
<feature type="domain" description="Dynamin N-terminal" evidence="2">
    <location>
        <begin position="191"/>
        <end position="442"/>
    </location>
</feature>
<gene>
    <name evidence="4" type="ORF">SLS58_007171</name>
</gene>
<dbReference type="EMBL" id="JAKEKT020000053">
    <property type="protein sequence ID" value="KAL1640220.1"/>
    <property type="molecule type" value="Genomic_DNA"/>
</dbReference>
<name>A0ABR3TL79_9PEZI</name>
<evidence type="ECO:0000259" key="3">
    <source>
        <dbReference type="Pfam" id="PF24564"/>
    </source>
</evidence>
<dbReference type="CDD" id="cd00882">
    <property type="entry name" value="Ras_like_GTPase"/>
    <property type="match status" value="1"/>
</dbReference>
<feature type="region of interest" description="Disordered" evidence="1">
    <location>
        <begin position="84"/>
        <end position="103"/>
    </location>
</feature>
<dbReference type="InterPro" id="IPR027417">
    <property type="entry name" value="P-loop_NTPase"/>
</dbReference>
<organism evidence="4 5">
    <name type="scientific">Diplodia intermedia</name>
    <dbReference type="NCBI Taxonomy" id="856260"/>
    <lineage>
        <taxon>Eukaryota</taxon>
        <taxon>Fungi</taxon>
        <taxon>Dikarya</taxon>
        <taxon>Ascomycota</taxon>
        <taxon>Pezizomycotina</taxon>
        <taxon>Dothideomycetes</taxon>
        <taxon>Dothideomycetes incertae sedis</taxon>
        <taxon>Botryosphaeriales</taxon>
        <taxon>Botryosphaeriaceae</taxon>
        <taxon>Diplodia</taxon>
    </lineage>
</organism>
<evidence type="ECO:0000313" key="5">
    <source>
        <dbReference type="Proteomes" id="UP001521184"/>
    </source>
</evidence>
<dbReference type="Gene3D" id="3.40.50.300">
    <property type="entry name" value="P-loop containing nucleotide triphosphate hydrolases"/>
    <property type="match status" value="1"/>
</dbReference>
<dbReference type="Proteomes" id="UP001521184">
    <property type="component" value="Unassembled WGS sequence"/>
</dbReference>
<comment type="caution">
    <text evidence="4">The sequence shown here is derived from an EMBL/GenBank/DDBJ whole genome shotgun (WGS) entry which is preliminary data.</text>
</comment>
<protein>
    <recommendedName>
        <fullName evidence="6">Tat pathway signal sequence</fullName>
    </recommendedName>
</protein>
<keyword evidence="5" id="KW-1185">Reference proteome</keyword>
<feature type="region of interest" description="Disordered" evidence="1">
    <location>
        <begin position="1"/>
        <end position="69"/>
    </location>
</feature>
<accession>A0ABR3TL79</accession>
<dbReference type="Pfam" id="PF24564">
    <property type="entry name" value="DUF7605"/>
    <property type="match status" value="1"/>
</dbReference>
<dbReference type="PANTHER" id="PTHR36681:SF3">
    <property type="entry name" value="NUCLEAR GTPASE, GERMINAL CENTER-ASSOCIATED, TANDEM DUPLICATE 3"/>
    <property type="match status" value="1"/>
</dbReference>
<dbReference type="SUPFAM" id="SSF52540">
    <property type="entry name" value="P-loop containing nucleoside triphosphate hydrolases"/>
    <property type="match status" value="1"/>
</dbReference>
<dbReference type="InterPro" id="IPR045063">
    <property type="entry name" value="Dynamin_N"/>
</dbReference>
<sequence>MSDEASKSHQTPPPGPSVSPTSSIFNQLRLSAGPPTALHTLRHSSSPSPQVKLEPHQAESIQPCDAHSSSVMVTQSPASCLETKLTSTTRSSLSSDSDPSQRNKRSYYLIAHDEDESVKPYNPAKEALPKKEVNHKAFAEAEEAAIGIPMEILAIIDEQECANEDIVYIKNLAKDAKSPTYPNGVKVGLRGDSGTGKSSIINSLLGIPNIAPQGDDGGACTSVVQEFRKPRDNQKNACEAEIFFLTPSARFAILKEWLRDIYIYAHSDAEAGDDDFENYEQAASTAIEGLYSLFCDHDECQSPEAVQKFISTAKGQNDDGVLSKLKGWTEELLGNLQTSAAKVEISDTSPDLIQHKIARFLQHEVSYSSSGCCNPSPWPFVKLVKTYFDSPILSQDIVLVDLPGTSDTNQTRVRASVQYLNDVDFIGVVAKVDRVETDADTHKYLIDAFRRKRGASVLMVATGSDSVNIRPTQLSKRISTADAVDAANLTTLKEQLDMSDLELKNITKELHAARARRDRDALEDLSEQKGKLELSEYCVTMRNTKVSRNVKQKYSELTKDPVPLPMFCVSNSEYTTHALGYDRKYPPKMGVDATGVPELRAFLYGLPAVRKFRVFDHHRKTVLPSLLNNLELTCSQTKLMRRDELQRILLSASEPVAGEIQRIFDGFFATAIVPGIATIKTSKIAYADYAIAQLASWKDWTPATHRAFCLRKGNWRTKKVGHHDWNKVMLEPLIKDVEKYSRAWDDATNALASNLSDKLCQMVADLISRLEDAAGPSEEAMTVYFDELRIKSRELDLKCHSRAEKVEKDLGIIKEKVTNTNDTSKCFFVKIMDRTYNYCVVFTGKFAKEKRTNILKHKLAEKACGPFSELFRMTKKASKEMIQHHAKELTEEVTDMFAGFNHTFMRSYKTDEEDTPEVKALRETLRSRVSDWRKVLTDDIERHLTTCTKYAQSG</sequence>
<feature type="domain" description="DUF7605" evidence="3">
    <location>
        <begin position="689"/>
        <end position="862"/>
    </location>
</feature>
<evidence type="ECO:0000256" key="1">
    <source>
        <dbReference type="SAM" id="MobiDB-lite"/>
    </source>
</evidence>
<proteinExistence type="predicted"/>
<feature type="compositionally biased region" description="Low complexity" evidence="1">
    <location>
        <begin position="84"/>
        <end position="100"/>
    </location>
</feature>
<reference evidence="4 5" key="1">
    <citation type="journal article" date="2023" name="Plant Dis.">
        <title>First Report of Diplodia intermedia Causing Canker and Dieback Diseases on Apple Trees in Canada.</title>
        <authorList>
            <person name="Ellouze W."/>
            <person name="Ilyukhin E."/>
            <person name="Sulman M."/>
            <person name="Ali S."/>
        </authorList>
    </citation>
    <scope>NUCLEOTIDE SEQUENCE [LARGE SCALE GENOMIC DNA]</scope>
    <source>
        <strain evidence="4 5">M45-28</strain>
    </source>
</reference>
<dbReference type="PANTHER" id="PTHR36681">
    <property type="entry name" value="NUCLEAR GTPASE, GERMINAL CENTER-ASSOCIATED, TANDEM DUPLICATE 3"/>
    <property type="match status" value="1"/>
</dbReference>
<dbReference type="Pfam" id="PF00350">
    <property type="entry name" value="Dynamin_N"/>
    <property type="match status" value="1"/>
</dbReference>
<evidence type="ECO:0000313" key="4">
    <source>
        <dbReference type="EMBL" id="KAL1640220.1"/>
    </source>
</evidence>
<dbReference type="InterPro" id="IPR056024">
    <property type="entry name" value="DUF7605"/>
</dbReference>
<evidence type="ECO:0000259" key="2">
    <source>
        <dbReference type="Pfam" id="PF00350"/>
    </source>
</evidence>